<organism evidence="1 2">
    <name type="scientific">Papilio xuthus</name>
    <name type="common">Asian swallowtail butterfly</name>
    <dbReference type="NCBI Taxonomy" id="66420"/>
    <lineage>
        <taxon>Eukaryota</taxon>
        <taxon>Metazoa</taxon>
        <taxon>Ecdysozoa</taxon>
        <taxon>Arthropoda</taxon>
        <taxon>Hexapoda</taxon>
        <taxon>Insecta</taxon>
        <taxon>Pterygota</taxon>
        <taxon>Neoptera</taxon>
        <taxon>Endopterygota</taxon>
        <taxon>Lepidoptera</taxon>
        <taxon>Glossata</taxon>
        <taxon>Ditrysia</taxon>
        <taxon>Papilionoidea</taxon>
        <taxon>Papilionidae</taxon>
        <taxon>Papilioninae</taxon>
        <taxon>Papilio</taxon>
    </lineage>
</organism>
<proteinExistence type="predicted"/>
<evidence type="ECO:0000313" key="1">
    <source>
        <dbReference type="EMBL" id="KPJ05677.1"/>
    </source>
</evidence>
<reference evidence="1 2" key="1">
    <citation type="journal article" date="2015" name="Nat. Commun.">
        <title>Outbred genome sequencing and CRISPR/Cas9 gene editing in butterflies.</title>
        <authorList>
            <person name="Li X."/>
            <person name="Fan D."/>
            <person name="Zhang W."/>
            <person name="Liu G."/>
            <person name="Zhang L."/>
            <person name="Zhao L."/>
            <person name="Fang X."/>
            <person name="Chen L."/>
            <person name="Dong Y."/>
            <person name="Chen Y."/>
            <person name="Ding Y."/>
            <person name="Zhao R."/>
            <person name="Feng M."/>
            <person name="Zhu Y."/>
            <person name="Feng Y."/>
            <person name="Jiang X."/>
            <person name="Zhu D."/>
            <person name="Xiang H."/>
            <person name="Feng X."/>
            <person name="Li S."/>
            <person name="Wang J."/>
            <person name="Zhang G."/>
            <person name="Kronforst M.R."/>
            <person name="Wang W."/>
        </authorList>
    </citation>
    <scope>NUCLEOTIDE SEQUENCE [LARGE SCALE GENOMIC DNA]</scope>
    <source>
        <strain evidence="1">Ya'a_city_454_Px</strain>
        <tissue evidence="1">Whole body</tissue>
    </source>
</reference>
<evidence type="ECO:0008006" key="3">
    <source>
        <dbReference type="Google" id="ProtNLM"/>
    </source>
</evidence>
<protein>
    <recommendedName>
        <fullName evidence="3">Sushi domain-containing protein</fullName>
    </recommendedName>
</protein>
<evidence type="ECO:0000313" key="2">
    <source>
        <dbReference type="Proteomes" id="UP000053268"/>
    </source>
</evidence>
<name>A0A0N1IN76_PAPXU</name>
<dbReference type="STRING" id="66420.A0A0N1IN76"/>
<dbReference type="EMBL" id="KQ458579">
    <property type="protein sequence ID" value="KPJ05677.1"/>
    <property type="molecule type" value="Genomic_DNA"/>
</dbReference>
<gene>
    <name evidence="1" type="ORF">RR46_00406</name>
</gene>
<keyword evidence="2" id="KW-1185">Reference proteome</keyword>
<sequence>MMVSDPSRLGLIRGPSPSLVQGTLVYRDGTEVNGSLGLEGYPHGTEITFRCIASIMGEKTTWKLICEHGDWVGKSFNCEELEAQSEELLSNNSCTFRNEEPHVVSFFNDLEITETVDFPPGSVIISRYKRTRNPFT</sequence>
<accession>A0A0N1IN76</accession>
<dbReference type="AlphaFoldDB" id="A0A0N1IN76"/>
<dbReference type="Proteomes" id="UP000053268">
    <property type="component" value="Unassembled WGS sequence"/>
</dbReference>